<dbReference type="Pfam" id="PF04542">
    <property type="entry name" value="Sigma70_r2"/>
    <property type="match status" value="1"/>
</dbReference>
<comment type="caution">
    <text evidence="8">The sequence shown here is derived from an EMBL/GenBank/DDBJ whole genome shotgun (WGS) entry which is preliminary data.</text>
</comment>
<accession>A0AAP2DSW4</accession>
<evidence type="ECO:0000256" key="2">
    <source>
        <dbReference type="ARBA" id="ARBA00023015"/>
    </source>
</evidence>
<dbReference type="InterPro" id="IPR013324">
    <property type="entry name" value="RNA_pol_sigma_r3/r4-like"/>
</dbReference>
<evidence type="ECO:0000259" key="6">
    <source>
        <dbReference type="Pfam" id="PF04542"/>
    </source>
</evidence>
<reference evidence="8 9" key="1">
    <citation type="submission" date="2021-05" db="EMBL/GenBank/DDBJ databases">
        <title>A Polyphasic approach of four new species of the genus Ohtaekwangia: Ohtaekwangia histidinii sp. nov., Ohtaekwangia cretensis sp. nov., Ohtaekwangia indiensis sp. nov., Ohtaekwangia reichenbachii sp. nov. from diverse environment.</title>
        <authorList>
            <person name="Octaviana S."/>
        </authorList>
    </citation>
    <scope>NUCLEOTIDE SEQUENCE [LARGE SCALE GENOMIC DNA]</scope>
    <source>
        <strain evidence="8 9">PWU4</strain>
    </source>
</reference>
<dbReference type="InterPro" id="IPR007627">
    <property type="entry name" value="RNA_pol_sigma70_r2"/>
</dbReference>
<dbReference type="Pfam" id="PF08281">
    <property type="entry name" value="Sigma70_r4_2"/>
    <property type="match status" value="1"/>
</dbReference>
<dbReference type="InterPro" id="IPR014284">
    <property type="entry name" value="RNA_pol_sigma-70_dom"/>
</dbReference>
<proteinExistence type="inferred from homology"/>
<dbReference type="Proteomes" id="UP001319200">
    <property type="component" value="Unassembled WGS sequence"/>
</dbReference>
<keyword evidence="9" id="KW-1185">Reference proteome</keyword>
<feature type="domain" description="RNA polymerase sigma-70 region 2" evidence="6">
    <location>
        <begin position="15"/>
        <end position="77"/>
    </location>
</feature>
<keyword evidence="3" id="KW-0731">Sigma factor</keyword>
<dbReference type="SUPFAM" id="SSF88946">
    <property type="entry name" value="Sigma2 domain of RNA polymerase sigma factors"/>
    <property type="match status" value="1"/>
</dbReference>
<evidence type="ECO:0000256" key="4">
    <source>
        <dbReference type="ARBA" id="ARBA00023125"/>
    </source>
</evidence>
<dbReference type="NCBIfam" id="TIGR02937">
    <property type="entry name" value="sigma70-ECF"/>
    <property type="match status" value="1"/>
</dbReference>
<keyword evidence="5" id="KW-0804">Transcription</keyword>
<dbReference type="SUPFAM" id="SSF88659">
    <property type="entry name" value="Sigma3 and sigma4 domains of RNA polymerase sigma factors"/>
    <property type="match status" value="1"/>
</dbReference>
<dbReference type="InterPro" id="IPR039425">
    <property type="entry name" value="RNA_pol_sigma-70-like"/>
</dbReference>
<dbReference type="EMBL" id="JAHESF010000041">
    <property type="protein sequence ID" value="MBT1700452.1"/>
    <property type="molecule type" value="Genomic_DNA"/>
</dbReference>
<evidence type="ECO:0000256" key="1">
    <source>
        <dbReference type="ARBA" id="ARBA00010641"/>
    </source>
</evidence>
<protein>
    <submittedName>
        <fullName evidence="8">Sigma-70 family RNA polymerase sigma factor</fullName>
    </submittedName>
</protein>
<organism evidence="8 9">
    <name type="scientific">Chryseosolibacter histidini</name>
    <dbReference type="NCBI Taxonomy" id="2782349"/>
    <lineage>
        <taxon>Bacteria</taxon>
        <taxon>Pseudomonadati</taxon>
        <taxon>Bacteroidota</taxon>
        <taxon>Cytophagia</taxon>
        <taxon>Cytophagales</taxon>
        <taxon>Chryseotaleaceae</taxon>
        <taxon>Chryseosolibacter</taxon>
    </lineage>
</organism>
<keyword evidence="2" id="KW-0805">Transcription regulation</keyword>
<dbReference type="PANTHER" id="PTHR43133:SF8">
    <property type="entry name" value="RNA POLYMERASE SIGMA FACTOR HI_1459-RELATED"/>
    <property type="match status" value="1"/>
</dbReference>
<feature type="domain" description="RNA polymerase sigma factor 70 region 4 type 2" evidence="7">
    <location>
        <begin position="133"/>
        <end position="182"/>
    </location>
</feature>
<keyword evidence="4" id="KW-0238">DNA-binding</keyword>
<evidence type="ECO:0000256" key="5">
    <source>
        <dbReference type="ARBA" id="ARBA00023163"/>
    </source>
</evidence>
<evidence type="ECO:0000313" key="8">
    <source>
        <dbReference type="EMBL" id="MBT1700452.1"/>
    </source>
</evidence>
<dbReference type="PANTHER" id="PTHR43133">
    <property type="entry name" value="RNA POLYMERASE ECF-TYPE SIGMA FACTO"/>
    <property type="match status" value="1"/>
</dbReference>
<dbReference type="InterPro" id="IPR013325">
    <property type="entry name" value="RNA_pol_sigma_r2"/>
</dbReference>
<gene>
    <name evidence="8" type="ORF">KK083_26430</name>
</gene>
<dbReference type="GO" id="GO:0003677">
    <property type="term" value="F:DNA binding"/>
    <property type="evidence" value="ECO:0007669"/>
    <property type="project" value="UniProtKB-KW"/>
</dbReference>
<evidence type="ECO:0000259" key="7">
    <source>
        <dbReference type="Pfam" id="PF08281"/>
    </source>
</evidence>
<sequence length="197" mass="22993">MEAFSLQPEKWVILYGDYLYSLAMMKTGSRETSQDLVQETFLSAVKAKDTFNGLSSEKTWLTAILRNKVIDFYRKKDVLKNASDYLADTEASFHAAFFDSAVDSYGHWRQDTAPRAWAESADAAMKRKEFYKILQYCIDKMPPRLIPAFVAKYIDEEDTEKICKELDLSSSNYWVMVHRAKVLMRSCLEKNWFLEER</sequence>
<dbReference type="InterPro" id="IPR013249">
    <property type="entry name" value="RNA_pol_sigma70_r4_t2"/>
</dbReference>
<dbReference type="GO" id="GO:0006352">
    <property type="term" value="P:DNA-templated transcription initiation"/>
    <property type="evidence" value="ECO:0007669"/>
    <property type="project" value="InterPro"/>
</dbReference>
<dbReference type="Gene3D" id="1.10.1740.10">
    <property type="match status" value="1"/>
</dbReference>
<dbReference type="GO" id="GO:0016987">
    <property type="term" value="F:sigma factor activity"/>
    <property type="evidence" value="ECO:0007669"/>
    <property type="project" value="UniProtKB-KW"/>
</dbReference>
<evidence type="ECO:0000313" key="9">
    <source>
        <dbReference type="Proteomes" id="UP001319200"/>
    </source>
</evidence>
<name>A0AAP2DSW4_9BACT</name>
<dbReference type="RefSeq" id="WP_254169099.1">
    <property type="nucleotide sequence ID" value="NZ_JAHESF010000041.1"/>
</dbReference>
<comment type="similarity">
    <text evidence="1">Belongs to the sigma-70 factor family. ECF subfamily.</text>
</comment>
<evidence type="ECO:0000256" key="3">
    <source>
        <dbReference type="ARBA" id="ARBA00023082"/>
    </source>
</evidence>
<dbReference type="AlphaFoldDB" id="A0AAP2DSW4"/>